<evidence type="ECO:0000256" key="1">
    <source>
        <dbReference type="SAM" id="MobiDB-lite"/>
    </source>
</evidence>
<name>A0ABS1DE52_9PROT</name>
<evidence type="ECO:0000256" key="2">
    <source>
        <dbReference type="SAM" id="SignalP"/>
    </source>
</evidence>
<dbReference type="InterPro" id="IPR002901">
    <property type="entry name" value="MGlyc_endo_b_GlcNAc-like_dom"/>
</dbReference>
<feature type="signal peptide" evidence="2">
    <location>
        <begin position="1"/>
        <end position="36"/>
    </location>
</feature>
<dbReference type="Proteomes" id="UP001296873">
    <property type="component" value="Unassembled WGS sequence"/>
</dbReference>
<dbReference type="EMBL" id="NRRL01000028">
    <property type="protein sequence ID" value="MBK1668680.1"/>
    <property type="molecule type" value="Genomic_DNA"/>
</dbReference>
<proteinExistence type="predicted"/>
<gene>
    <name evidence="4" type="ORF">CKO28_11640</name>
</gene>
<dbReference type="Gene3D" id="1.10.530.10">
    <property type="match status" value="1"/>
</dbReference>
<comment type="caution">
    <text evidence="4">The sequence shown here is derived from an EMBL/GenBank/DDBJ whole genome shotgun (WGS) entry which is preliminary data.</text>
</comment>
<feature type="chain" id="PRO_5045755552" description="Mannosyl-glycoprotein endo-beta-N-acetylglucosamidase-like domain-containing protein" evidence="2">
    <location>
        <begin position="37"/>
        <end position="342"/>
    </location>
</feature>
<feature type="region of interest" description="Disordered" evidence="1">
    <location>
        <begin position="42"/>
        <end position="63"/>
    </location>
</feature>
<evidence type="ECO:0000259" key="3">
    <source>
        <dbReference type="Pfam" id="PF01832"/>
    </source>
</evidence>
<dbReference type="PANTHER" id="PTHR40572:SF1">
    <property type="entry name" value="PROTEIN BAX"/>
    <property type="match status" value="1"/>
</dbReference>
<feature type="domain" description="Mannosyl-glycoprotein endo-beta-N-acetylglucosamidase-like" evidence="3">
    <location>
        <begin position="184"/>
        <end position="317"/>
    </location>
</feature>
<evidence type="ECO:0000313" key="4">
    <source>
        <dbReference type="EMBL" id="MBK1668680.1"/>
    </source>
</evidence>
<sequence>MRFPIRPAMAPRAVMAAVVLLSASGCTHVGVSPAHANDPSVDALKAPSIAPNPAGSGGNGPADNVSRFDLRLAAAGPAQVQPPLVRMRRLDLDRVRQGAQLVPQAKVTDLPARLARVDRVGARKRLFIKTILPAVLRANAEIREQRDFVTTLIALDIPPDELPQGMADKLQDLADQYQVEPANLQKLKRRVDIVPPALVLAQAAIETGWGTSRFAQQGNALFGQHTRDPDVPGMVPQGLEDPDFRVRAFATVTASVEAYLRNLNTHPAYAELRTIRAEARAQGAYPDSAEMAAGLLDYSARGQDYVSDIRVTIRANDLQAFAGARLRPRADQLVDASSFTDD</sequence>
<dbReference type="InterPro" id="IPR053195">
    <property type="entry name" value="Bax-like"/>
</dbReference>
<keyword evidence="5" id="KW-1185">Reference proteome</keyword>
<evidence type="ECO:0000313" key="5">
    <source>
        <dbReference type="Proteomes" id="UP001296873"/>
    </source>
</evidence>
<accession>A0ABS1DE52</accession>
<dbReference type="Pfam" id="PF01832">
    <property type="entry name" value="Glucosaminidase"/>
    <property type="match status" value="1"/>
</dbReference>
<protein>
    <recommendedName>
        <fullName evidence="3">Mannosyl-glycoprotein endo-beta-N-acetylglucosamidase-like domain-containing protein</fullName>
    </recommendedName>
</protein>
<organism evidence="4 5">
    <name type="scientific">Rhodovibrio sodomensis</name>
    <dbReference type="NCBI Taxonomy" id="1088"/>
    <lineage>
        <taxon>Bacteria</taxon>
        <taxon>Pseudomonadati</taxon>
        <taxon>Pseudomonadota</taxon>
        <taxon>Alphaproteobacteria</taxon>
        <taxon>Rhodospirillales</taxon>
        <taxon>Rhodovibrionaceae</taxon>
        <taxon>Rhodovibrio</taxon>
    </lineage>
</organism>
<dbReference type="PROSITE" id="PS51257">
    <property type="entry name" value="PROKAR_LIPOPROTEIN"/>
    <property type="match status" value="1"/>
</dbReference>
<dbReference type="PANTHER" id="PTHR40572">
    <property type="entry name" value="PROTEIN BAX"/>
    <property type="match status" value="1"/>
</dbReference>
<dbReference type="RefSeq" id="WP_200341002.1">
    <property type="nucleotide sequence ID" value="NZ_NRRL01000028.1"/>
</dbReference>
<reference evidence="4 5" key="1">
    <citation type="journal article" date="2020" name="Microorganisms">
        <title>Osmotic Adaptation and Compatible Solute Biosynthesis of Phototrophic Bacteria as Revealed from Genome Analyses.</title>
        <authorList>
            <person name="Imhoff J.F."/>
            <person name="Rahn T."/>
            <person name="Kunzel S."/>
            <person name="Keller A."/>
            <person name="Neulinger S.C."/>
        </authorList>
    </citation>
    <scope>NUCLEOTIDE SEQUENCE [LARGE SCALE GENOMIC DNA]</scope>
    <source>
        <strain evidence="4 5">DSM 9895</strain>
    </source>
</reference>
<keyword evidence="2" id="KW-0732">Signal</keyword>